<dbReference type="RefSeq" id="WP_152646738.1">
    <property type="nucleotide sequence ID" value="NZ_CP059735.1"/>
</dbReference>
<feature type="transmembrane region" description="Helical" evidence="1">
    <location>
        <begin position="37"/>
        <end position="54"/>
    </location>
</feature>
<evidence type="ECO:0000256" key="1">
    <source>
        <dbReference type="SAM" id="Phobius"/>
    </source>
</evidence>
<dbReference type="AlphaFoldDB" id="A0AAF0C2F3"/>
<evidence type="ECO:0000313" key="2">
    <source>
        <dbReference type="EMBL" id="WDE00027.1"/>
    </source>
</evidence>
<gene>
    <name evidence="2" type="ORF">SG35_005020</name>
</gene>
<feature type="transmembrane region" description="Helical" evidence="1">
    <location>
        <begin position="60"/>
        <end position="79"/>
    </location>
</feature>
<sequence>MFMGAGLVINDGFGPWHALVNDSSPFAISIFASVNHYRLYGGSSFVIVILLLPISAQTLMLAAFVVFCLLCIYACFLLGNPGKATRRLSCSLMISADGYCRFDRGPVLKLVASSRVGFAGCWLILTDELLEAPVELSRDKAVAAKPVISGYFIFKNNVSTQDFARLSRVVLSLKQHQAKEQGLERQALN</sequence>
<dbReference type="KEGG" id="tact:SG35_005020"/>
<keyword evidence="1" id="KW-0472">Membrane</keyword>
<keyword evidence="1" id="KW-1133">Transmembrane helix</keyword>
<protein>
    <submittedName>
        <fullName evidence="2">Uncharacterized protein</fullName>
    </submittedName>
</protein>
<name>A0AAF0C2F3_9GAMM</name>
<dbReference type="EMBL" id="CP059735">
    <property type="protein sequence ID" value="WDE00027.1"/>
    <property type="molecule type" value="Genomic_DNA"/>
</dbReference>
<organism evidence="2 3">
    <name type="scientific">Thalassomonas actiniarum</name>
    <dbReference type="NCBI Taxonomy" id="485447"/>
    <lineage>
        <taxon>Bacteria</taxon>
        <taxon>Pseudomonadati</taxon>
        <taxon>Pseudomonadota</taxon>
        <taxon>Gammaproteobacteria</taxon>
        <taxon>Alteromonadales</taxon>
        <taxon>Colwelliaceae</taxon>
        <taxon>Thalassomonas</taxon>
    </lineage>
</organism>
<proteinExistence type="predicted"/>
<evidence type="ECO:0000313" key="3">
    <source>
        <dbReference type="Proteomes" id="UP000032568"/>
    </source>
</evidence>
<reference evidence="2 3" key="2">
    <citation type="journal article" date="2022" name="Mar. Drugs">
        <title>Bioassay-Guided Fractionation Leads to the Detection of Cholic Acid Generated by the Rare Thalassomonas sp.</title>
        <authorList>
            <person name="Pheiffer F."/>
            <person name="Schneider Y.K."/>
            <person name="Hansen E.H."/>
            <person name="Andersen J.H."/>
            <person name="Isaksson J."/>
            <person name="Busche T."/>
            <person name="R C."/>
            <person name="Kalinowski J."/>
            <person name="Zyl L.V."/>
            <person name="Trindade M."/>
        </authorList>
    </citation>
    <scope>NUCLEOTIDE SEQUENCE [LARGE SCALE GENOMIC DNA]</scope>
    <source>
        <strain evidence="2 3">A5K-106</strain>
    </source>
</reference>
<keyword evidence="3" id="KW-1185">Reference proteome</keyword>
<keyword evidence="1" id="KW-0812">Transmembrane</keyword>
<reference evidence="2 3" key="1">
    <citation type="journal article" date="2015" name="Genome Announc.">
        <title>Draft Genome Sequences of Marine Isolates of Thalassomonas viridans and Thalassomonas actiniarum.</title>
        <authorList>
            <person name="Olonade I."/>
            <person name="van Zyl L.J."/>
            <person name="Trindade M."/>
        </authorList>
    </citation>
    <scope>NUCLEOTIDE SEQUENCE [LARGE SCALE GENOMIC DNA]</scope>
    <source>
        <strain evidence="2 3">A5K-106</strain>
    </source>
</reference>
<dbReference type="Proteomes" id="UP000032568">
    <property type="component" value="Chromosome"/>
</dbReference>
<accession>A0AAF0C2F3</accession>